<feature type="domain" description="Peptidase M12A" evidence="9">
    <location>
        <begin position="1011"/>
        <end position="1225"/>
    </location>
</feature>
<feature type="compositionally biased region" description="Low complexity" evidence="8">
    <location>
        <begin position="774"/>
        <end position="785"/>
    </location>
</feature>
<feature type="active site" evidence="6">
    <location>
        <position position="267"/>
    </location>
</feature>
<evidence type="ECO:0000313" key="11">
    <source>
        <dbReference type="Proteomes" id="UP001516023"/>
    </source>
</evidence>
<evidence type="ECO:0000256" key="5">
    <source>
        <dbReference type="ARBA" id="ARBA00023049"/>
    </source>
</evidence>
<evidence type="ECO:0000256" key="8">
    <source>
        <dbReference type="SAM" id="MobiDB-lite"/>
    </source>
</evidence>
<evidence type="ECO:0000256" key="6">
    <source>
        <dbReference type="PROSITE-ProRule" id="PRU01211"/>
    </source>
</evidence>
<dbReference type="PANTHER" id="PTHR10127">
    <property type="entry name" value="DISCOIDIN, CUB, EGF, LAMININ , AND ZINC METALLOPROTEASE DOMAIN CONTAINING"/>
    <property type="match status" value="1"/>
</dbReference>
<feature type="binding site" evidence="6">
    <location>
        <position position="270"/>
    </location>
    <ligand>
        <name>Zn(2+)</name>
        <dbReference type="ChEBI" id="CHEBI:29105"/>
        <note>catalytic</note>
    </ligand>
</feature>
<feature type="domain" description="Peptidase M12A" evidence="9">
    <location>
        <begin position="156"/>
        <end position="370"/>
    </location>
</feature>
<evidence type="ECO:0000259" key="9">
    <source>
        <dbReference type="PROSITE" id="PS51864"/>
    </source>
</evidence>
<dbReference type="GO" id="GO:0006508">
    <property type="term" value="P:proteolysis"/>
    <property type="evidence" value="ECO:0007669"/>
    <property type="project" value="UniProtKB-KW"/>
</dbReference>
<feature type="region of interest" description="Disordered" evidence="8">
    <location>
        <begin position="570"/>
        <end position="654"/>
    </location>
</feature>
<accession>A0ABD3QC83</accession>
<dbReference type="InterPro" id="IPR024079">
    <property type="entry name" value="MetalloPept_cat_dom_sf"/>
</dbReference>
<proteinExistence type="predicted"/>
<feature type="binding site" evidence="6">
    <location>
        <position position="1125"/>
    </location>
    <ligand>
        <name>Zn(2+)</name>
        <dbReference type="ChEBI" id="CHEBI:29105"/>
        <note>catalytic</note>
    </ligand>
</feature>
<evidence type="ECO:0000256" key="1">
    <source>
        <dbReference type="ARBA" id="ARBA00022670"/>
    </source>
</evidence>
<feature type="binding site" evidence="6">
    <location>
        <position position="1131"/>
    </location>
    <ligand>
        <name>Zn(2+)</name>
        <dbReference type="ChEBI" id="CHEBI:29105"/>
        <note>catalytic</note>
    </ligand>
</feature>
<dbReference type="SUPFAM" id="SSF53955">
    <property type="entry name" value="Lysozyme-like"/>
    <property type="match status" value="2"/>
</dbReference>
<feature type="non-terminal residue" evidence="10">
    <location>
        <position position="1"/>
    </location>
</feature>
<dbReference type="Gene3D" id="1.10.530.10">
    <property type="match status" value="2"/>
</dbReference>
<dbReference type="Proteomes" id="UP001516023">
    <property type="component" value="Unassembled WGS sequence"/>
</dbReference>
<feature type="compositionally biased region" description="Pro residues" evidence="8">
    <location>
        <begin position="714"/>
        <end position="728"/>
    </location>
</feature>
<dbReference type="InterPro" id="IPR006026">
    <property type="entry name" value="Peptidase_Metallo"/>
</dbReference>
<dbReference type="Pfam" id="PF00182">
    <property type="entry name" value="Glyco_hydro_19"/>
    <property type="match status" value="2"/>
</dbReference>
<feature type="compositionally biased region" description="Pro residues" evidence="8">
    <location>
        <begin position="636"/>
        <end position="648"/>
    </location>
</feature>
<evidence type="ECO:0000256" key="3">
    <source>
        <dbReference type="ARBA" id="ARBA00022801"/>
    </source>
</evidence>
<keyword evidence="2 6" id="KW-0479">Metal-binding</keyword>
<keyword evidence="11" id="KW-1185">Reference proteome</keyword>
<dbReference type="SMART" id="SM00235">
    <property type="entry name" value="ZnMc"/>
    <property type="match status" value="2"/>
</dbReference>
<comment type="caution">
    <text evidence="6">Lacks conserved residue(s) required for the propagation of feature annotation.</text>
</comment>
<feature type="binding site" evidence="6">
    <location>
        <position position="276"/>
    </location>
    <ligand>
        <name>Zn(2+)</name>
        <dbReference type="ChEBI" id="CHEBI:29105"/>
        <note>catalytic</note>
    </ligand>
</feature>
<dbReference type="PROSITE" id="PS51864">
    <property type="entry name" value="ASTACIN"/>
    <property type="match status" value="2"/>
</dbReference>
<protein>
    <recommendedName>
        <fullName evidence="7">Metalloendopeptidase</fullName>
        <ecNumber evidence="7">3.4.24.-</ecNumber>
    </recommendedName>
</protein>
<evidence type="ECO:0000256" key="4">
    <source>
        <dbReference type="ARBA" id="ARBA00022833"/>
    </source>
</evidence>
<evidence type="ECO:0000313" key="10">
    <source>
        <dbReference type="EMBL" id="KAL3797943.1"/>
    </source>
</evidence>
<feature type="compositionally biased region" description="Low complexity" evidence="8">
    <location>
        <begin position="1320"/>
        <end position="1331"/>
    </location>
</feature>
<dbReference type="InterPro" id="IPR023346">
    <property type="entry name" value="Lysozyme-like_dom_sf"/>
</dbReference>
<comment type="cofactor">
    <cofactor evidence="6 7">
        <name>Zn(2+)</name>
        <dbReference type="ChEBI" id="CHEBI:29105"/>
    </cofactor>
    <text evidence="6 7">Binds 1 zinc ion per subunit.</text>
</comment>
<dbReference type="Pfam" id="PF01400">
    <property type="entry name" value="Astacin"/>
    <property type="match status" value="2"/>
</dbReference>
<keyword evidence="3 6" id="KW-0378">Hydrolase</keyword>
<dbReference type="SUPFAM" id="SSF55486">
    <property type="entry name" value="Metalloproteases ('zincins'), catalytic domain"/>
    <property type="match status" value="2"/>
</dbReference>
<keyword evidence="5 6" id="KW-0482">Metalloprotease</keyword>
<name>A0ABD3QC83_9STRA</name>
<dbReference type="GO" id="GO:0008270">
    <property type="term" value="F:zinc ion binding"/>
    <property type="evidence" value="ECO:0007669"/>
    <property type="project" value="UniProtKB-UniRule"/>
</dbReference>
<feature type="compositionally biased region" description="Polar residues" evidence="8">
    <location>
        <begin position="1391"/>
        <end position="1414"/>
    </location>
</feature>
<evidence type="ECO:0000256" key="2">
    <source>
        <dbReference type="ARBA" id="ARBA00022723"/>
    </source>
</evidence>
<organism evidence="10 11">
    <name type="scientific">Cyclotella cryptica</name>
    <dbReference type="NCBI Taxonomy" id="29204"/>
    <lineage>
        <taxon>Eukaryota</taxon>
        <taxon>Sar</taxon>
        <taxon>Stramenopiles</taxon>
        <taxon>Ochrophyta</taxon>
        <taxon>Bacillariophyta</taxon>
        <taxon>Coscinodiscophyceae</taxon>
        <taxon>Thalassiosirophycidae</taxon>
        <taxon>Stephanodiscales</taxon>
        <taxon>Stephanodiscaceae</taxon>
        <taxon>Cyclotella</taxon>
    </lineage>
</organism>
<dbReference type="InterPro" id="IPR000726">
    <property type="entry name" value="Glyco_hydro_19_cat"/>
</dbReference>
<feature type="compositionally biased region" description="Basic residues" evidence="8">
    <location>
        <begin position="1"/>
        <end position="14"/>
    </location>
</feature>
<dbReference type="PRINTS" id="PR00480">
    <property type="entry name" value="ASTACIN"/>
</dbReference>
<feature type="compositionally biased region" description="Polar residues" evidence="8">
    <location>
        <begin position="588"/>
        <end position="603"/>
    </location>
</feature>
<dbReference type="EC" id="3.4.24.-" evidence="7"/>
<keyword evidence="4 6" id="KW-0862">Zinc</keyword>
<feature type="region of interest" description="Disordered" evidence="8">
    <location>
        <begin position="1381"/>
        <end position="1442"/>
    </location>
</feature>
<dbReference type="EMBL" id="JABMIG020000050">
    <property type="protein sequence ID" value="KAL3797943.1"/>
    <property type="molecule type" value="Genomic_DNA"/>
</dbReference>
<gene>
    <name evidence="10" type="ORF">HJC23_013181</name>
</gene>
<dbReference type="Gene3D" id="3.40.390.10">
    <property type="entry name" value="Collagenase (Catalytic Domain)"/>
    <property type="match status" value="2"/>
</dbReference>
<feature type="region of interest" description="Disordered" evidence="8">
    <location>
        <begin position="1"/>
        <end position="29"/>
    </location>
</feature>
<dbReference type="PANTHER" id="PTHR10127:SF780">
    <property type="entry name" value="METALLOENDOPEPTIDASE"/>
    <property type="match status" value="1"/>
</dbReference>
<feature type="compositionally biased region" description="Low complexity" evidence="8">
    <location>
        <begin position="1415"/>
        <end position="1432"/>
    </location>
</feature>
<comment type="caution">
    <text evidence="10">The sequence shown here is derived from an EMBL/GenBank/DDBJ whole genome shotgun (WGS) entry which is preliminary data.</text>
</comment>
<feature type="binding site" evidence="6">
    <location>
        <position position="1121"/>
    </location>
    <ligand>
        <name>Zn(2+)</name>
        <dbReference type="ChEBI" id="CHEBI:29105"/>
        <note>catalytic</note>
    </ligand>
</feature>
<dbReference type="Gene3D" id="3.30.20.10">
    <property type="entry name" value="Endochitinase, domain 2"/>
    <property type="match status" value="2"/>
</dbReference>
<feature type="region of interest" description="Disordered" evidence="8">
    <location>
        <begin position="714"/>
        <end position="813"/>
    </location>
</feature>
<evidence type="ECO:0000256" key="7">
    <source>
        <dbReference type="RuleBase" id="RU361183"/>
    </source>
</evidence>
<reference evidence="10 11" key="1">
    <citation type="journal article" date="2020" name="G3 (Bethesda)">
        <title>Improved Reference Genome for Cyclotella cryptica CCMP332, a Model for Cell Wall Morphogenesis, Salinity Adaptation, and Lipid Production in Diatoms (Bacillariophyta).</title>
        <authorList>
            <person name="Roberts W.R."/>
            <person name="Downey K.M."/>
            <person name="Ruck E.C."/>
            <person name="Traller J.C."/>
            <person name="Alverson A.J."/>
        </authorList>
    </citation>
    <scope>NUCLEOTIDE SEQUENCE [LARGE SCALE GENOMIC DNA]</scope>
    <source>
        <strain evidence="10 11">CCMP332</strain>
    </source>
</reference>
<dbReference type="CDD" id="cd04280">
    <property type="entry name" value="ZnMc_astacin_like"/>
    <property type="match status" value="2"/>
</dbReference>
<dbReference type="InterPro" id="IPR034035">
    <property type="entry name" value="Astacin-like_dom"/>
</dbReference>
<feature type="region of interest" description="Disordered" evidence="8">
    <location>
        <begin position="1302"/>
        <end position="1334"/>
    </location>
</feature>
<feature type="active site" evidence="6">
    <location>
        <position position="1122"/>
    </location>
</feature>
<dbReference type="GO" id="GO:0004222">
    <property type="term" value="F:metalloendopeptidase activity"/>
    <property type="evidence" value="ECO:0007669"/>
    <property type="project" value="UniProtKB-UniRule"/>
</dbReference>
<dbReference type="InterPro" id="IPR001506">
    <property type="entry name" value="Peptidase_M12A"/>
</dbReference>
<dbReference type="CDD" id="cd00325">
    <property type="entry name" value="chitinase_GH19"/>
    <property type="match status" value="2"/>
</dbReference>
<keyword evidence="1 6" id="KW-0645">Protease</keyword>
<feature type="binding site" evidence="6">
    <location>
        <position position="266"/>
    </location>
    <ligand>
        <name>Zn(2+)</name>
        <dbReference type="ChEBI" id="CHEBI:29105"/>
        <note>catalytic</note>
    </ligand>
</feature>
<sequence>KIKKLQHLSAHKGTLRATKESNQTHNDIVPQNPKMKLRWKRCSSAAALIFFVFGFHSRVSGHSHHRLHHDHLLSDDGGHRLISRLSSDSSASGRADVFDSCLIACYEDIVNRYGKDFADFLRMDGFVFEKCPSDHANATDLHETTADSRRKQRELNRILGATNQLSKLWTTRGLDGKLQIPFKVKSTSAFTQETLNAIGAALQHIEEATGIITFIDQTDEREYIYFSYETYYASICASNLGKQTNTSTKIYLGWCREYKHKGSIVHEILHALGFWHEHSRPDRDDHISVEWDNIVQGAEVNFQKAVEVNSLGSPYDFNSIMHYPASAYAIDSSMPTISNRTLMNYWETMGQRIKLSDQDRDQLRLLYQCKSGPRSAPVSIDDLCSEDCPCWENALGECSSNDECLGDLVCEDTPNPLPVPEYKDQLPQYPYQSGTILCSEYCHTLCCKFPDNVIACPETCDTAPPVDVPTAIPSKMCVKDPNRNTGTTTIATSATGATTSTTTTTTTGTTSNPAKWYVDWSISKCVQNCNGPAPCGGIGQYVAFHDSVQQCCSAHLSWMSFSNCHTIPNTPPSSKLPTYHPTLFPTKNHVSQRPSTSHPSYLPTTAKPMTLVPSSNPTTKSPSKHPTRKPTSEPTTNPPSKSPTPQPSSKPTTNTAAFYIDWNISKCVQDCKGAAPCGGFKPAWVAGYSSVEICCSNMSWKPFVECSNVPVSPPPTRVPTLKPSPFPSQKPTTGPTWPPMFHSPTVSPLPPPPSYSPSDKPTSNPTPHQPTGIPTTKSPSTKGPTALPTFGSPSRKPTGKPTDKTTTSSGDKNWYPGTSTCLNDGNAPSWMSYLYASQTLCCSSHFSWDYNNCLGLKQQPSYKWYANWSMGKCVQDCKNSDGASCGGLIPGSYVLSHNSAELCCSVHMSYLSISHLVFLFHSATFVFGRAHHHDLYFQPDNATPELLAPDVFDSCIVVCYDDILRRFGSDLAEHLKTGGFTFASCQGEQDHYHVTSTFGGRSDEDKQQALNRILGATSQLNKLWKTRGSDGKLNIPYTISTTSAFTQETITTIESALSYLQDSAGIITFIPRTTENEFIYFTYEPYFESICASNIGRQTNTSTNIYLGYCRSFQHKMIIVHELVHALGFWHEHTRPDRDDYISIQWDNVQADFEHNFAKAVEINSLGSPYDFGSIMHFSNWAYANNPTLPTIVNKTIMGQGVVMGQREKLSDADVYQIRLLYQCESGPRSGPISIKDLCSEDCKCWEYAPGECVDDNECLGDLICAETPVKLTEQDTFNFLSFSSKDLVLPSKMCMSTPVNSISPSLRPSAKPSYVLSHTTPPANNPSSKPTNPPTLLPVVWGGWTCGGYKPAWVKAYYSLEMCCSMISWKSFEDCAPLAPRPTKEPTPKPSSQPSLRPSKQPTSKPSQNPTSNPTFRKTSSPTSSPTNKPTHFPTKSPSLSPTKLELPFNVFTQDLFDAVAPNAIPPYTYSGLLKAVSLYNTKNPGAGIFNQGSEMNQRQELAAFLTNAMHASNDFQATRDYLACGDSIEADGEVFCKPCSSADFNTTMKSCRKSLVSNDLSYGLFCNAALSPTSNPDGCSCSAQFEDSAHPGYINANKLYFGRGSGILSWNYNYIDASVAITGSKETFCANPDLLATNEVYVWSAGLWLWMEVTNGVGKTSHQIIFDDGNFGGTINNVNGASECPAVRSVSIAAVKARLNRYCRMTSLLQVDALLDLDGCTGLDERLSECLVDGSCPYCNEWQIGSAFSTFTKDSFDAVAPNAIPPYTYSGLIKAVSLYNTKNPGAGIFNQGSEMNQRQELAAFLANAMHASNDFHAARNYLACGDSIEADGEVFCKPCSSADFNTTMKSCRKSLVSNDLSYGLFCNAALSPTSNPDGCSCSAQFEDSAHPGYINANKLYFGRGSGILSWNYNYIDASVAITGSKETFCANPDLLATNEVYVWSAGLWLWMEVTNGVGKTSHQIIFDDGNFGGTVNNVNGASECPAVRSVSIAAVKARLNRYCRMTSLLQVDALLNLDGCTGLDERLSECLVDGSCPYCNALVQNYISPPHG</sequence>